<evidence type="ECO:0000313" key="3">
    <source>
        <dbReference type="EMBL" id="RJT77317.1"/>
    </source>
</evidence>
<proteinExistence type="predicted"/>
<evidence type="ECO:0000313" key="4">
    <source>
        <dbReference type="Proteomes" id="UP000272560"/>
    </source>
</evidence>
<dbReference type="PROSITE" id="PS51257">
    <property type="entry name" value="PROKAR_LIPOPROTEIN"/>
    <property type="match status" value="1"/>
</dbReference>
<feature type="chain" id="PRO_5038412293" description="Lipoprotein" evidence="2">
    <location>
        <begin position="30"/>
        <end position="226"/>
    </location>
</feature>
<reference evidence="3 4" key="1">
    <citation type="submission" date="2018-09" db="EMBL/GenBank/DDBJ databases">
        <title>Novel species of Arthrobacter.</title>
        <authorList>
            <person name="Liu Q."/>
            <person name="Xin Y.-H."/>
        </authorList>
    </citation>
    <scope>NUCLEOTIDE SEQUENCE [LARGE SCALE GENOMIC DNA]</scope>
    <source>
        <strain evidence="3 4">Hz2</strain>
    </source>
</reference>
<protein>
    <recommendedName>
        <fullName evidence="5">Lipoprotein</fullName>
    </recommendedName>
</protein>
<keyword evidence="2" id="KW-0732">Signal</keyword>
<keyword evidence="4" id="KW-1185">Reference proteome</keyword>
<evidence type="ECO:0008006" key="5">
    <source>
        <dbReference type="Google" id="ProtNLM"/>
    </source>
</evidence>
<feature type="compositionally biased region" description="Basic and acidic residues" evidence="1">
    <location>
        <begin position="133"/>
        <end position="149"/>
    </location>
</feature>
<accession>A0A3A5M8U8</accession>
<evidence type="ECO:0000256" key="2">
    <source>
        <dbReference type="SAM" id="SignalP"/>
    </source>
</evidence>
<feature type="compositionally biased region" description="Polar residues" evidence="1">
    <location>
        <begin position="49"/>
        <end position="59"/>
    </location>
</feature>
<feature type="region of interest" description="Disordered" evidence="1">
    <location>
        <begin position="131"/>
        <end position="164"/>
    </location>
</feature>
<feature type="region of interest" description="Disordered" evidence="1">
    <location>
        <begin position="39"/>
        <end position="71"/>
    </location>
</feature>
<dbReference type="Proteomes" id="UP000272560">
    <property type="component" value="Unassembled WGS sequence"/>
</dbReference>
<organism evidence="3 4">
    <name type="scientific">Arthrobacter cheniae</name>
    <dbReference type="NCBI Taxonomy" id="1258888"/>
    <lineage>
        <taxon>Bacteria</taxon>
        <taxon>Bacillati</taxon>
        <taxon>Actinomycetota</taxon>
        <taxon>Actinomycetes</taxon>
        <taxon>Micrococcales</taxon>
        <taxon>Micrococcaceae</taxon>
        <taxon>Arthrobacter</taxon>
    </lineage>
</organism>
<comment type="caution">
    <text evidence="3">The sequence shown here is derived from an EMBL/GenBank/DDBJ whole genome shotgun (WGS) entry which is preliminary data.</text>
</comment>
<evidence type="ECO:0000256" key="1">
    <source>
        <dbReference type="SAM" id="MobiDB-lite"/>
    </source>
</evidence>
<dbReference type="AlphaFoldDB" id="A0A3A5M8U8"/>
<feature type="signal peptide" evidence="2">
    <location>
        <begin position="1"/>
        <end position="29"/>
    </location>
</feature>
<name>A0A3A5M8U8_9MICC</name>
<sequence>MIVKILTALPHRRHTAVFAVVVTASLALAGCGSVEDNPLGVNTPAGDQAQPSGPTTPKDGSQADPVVNDLGDDPLNVGVDGAELCGVQPEDSRLRYTVMLHNPTLETFTLGEMTLGNPQGLDVLSSMVQTANREGHHHPAADTEAHETHTPTPTPAATQEPIGPPVPTAGYEFEPDAHVNIIVTVELAEGVTHGSADNILVAFSSPDRDFSVAHNLAIDVDATSCS</sequence>
<gene>
    <name evidence="3" type="ORF">D6T63_15380</name>
</gene>
<dbReference type="EMBL" id="QZVT01000009">
    <property type="protein sequence ID" value="RJT77317.1"/>
    <property type="molecule type" value="Genomic_DNA"/>
</dbReference>